<dbReference type="HOGENOM" id="CLU_3032188_0_0_1"/>
<name>M2RAM9_CERS8</name>
<reference evidence="2 3" key="1">
    <citation type="journal article" date="2012" name="Proc. Natl. Acad. Sci. U.S.A.">
        <title>Comparative genomics of Ceriporiopsis subvermispora and Phanerochaete chrysosporium provide insight into selective ligninolysis.</title>
        <authorList>
            <person name="Fernandez-Fueyo E."/>
            <person name="Ruiz-Duenas F.J."/>
            <person name="Ferreira P."/>
            <person name="Floudas D."/>
            <person name="Hibbett D.S."/>
            <person name="Canessa P."/>
            <person name="Larrondo L.F."/>
            <person name="James T.Y."/>
            <person name="Seelenfreund D."/>
            <person name="Lobos S."/>
            <person name="Polanco R."/>
            <person name="Tello M."/>
            <person name="Honda Y."/>
            <person name="Watanabe T."/>
            <person name="Watanabe T."/>
            <person name="Ryu J.S."/>
            <person name="Kubicek C.P."/>
            <person name="Schmoll M."/>
            <person name="Gaskell J."/>
            <person name="Hammel K.E."/>
            <person name="St John F.J."/>
            <person name="Vanden Wymelenberg A."/>
            <person name="Sabat G."/>
            <person name="Splinter BonDurant S."/>
            <person name="Syed K."/>
            <person name="Yadav J.S."/>
            <person name="Doddapaneni H."/>
            <person name="Subramanian V."/>
            <person name="Lavin J.L."/>
            <person name="Oguiza J.A."/>
            <person name="Perez G."/>
            <person name="Pisabarro A.G."/>
            <person name="Ramirez L."/>
            <person name="Santoyo F."/>
            <person name="Master E."/>
            <person name="Coutinho P.M."/>
            <person name="Henrissat B."/>
            <person name="Lombard V."/>
            <person name="Magnuson J.K."/>
            <person name="Kuees U."/>
            <person name="Hori C."/>
            <person name="Igarashi K."/>
            <person name="Samejima M."/>
            <person name="Held B.W."/>
            <person name="Barry K.W."/>
            <person name="LaButti K.M."/>
            <person name="Lapidus A."/>
            <person name="Lindquist E.A."/>
            <person name="Lucas S.M."/>
            <person name="Riley R."/>
            <person name="Salamov A.A."/>
            <person name="Hoffmeister D."/>
            <person name="Schwenk D."/>
            <person name="Hadar Y."/>
            <person name="Yarden O."/>
            <person name="de Vries R.P."/>
            <person name="Wiebenga A."/>
            <person name="Stenlid J."/>
            <person name="Eastwood D."/>
            <person name="Grigoriev I.V."/>
            <person name="Berka R.M."/>
            <person name="Blanchette R.A."/>
            <person name="Kersten P."/>
            <person name="Martinez A.T."/>
            <person name="Vicuna R."/>
            <person name="Cullen D."/>
        </authorList>
    </citation>
    <scope>NUCLEOTIDE SEQUENCE [LARGE SCALE GENOMIC DNA]</scope>
    <source>
        <strain evidence="2 3">B</strain>
    </source>
</reference>
<evidence type="ECO:0000313" key="2">
    <source>
        <dbReference type="EMBL" id="EMD35841.1"/>
    </source>
</evidence>
<dbReference type="EMBL" id="KB445799">
    <property type="protein sequence ID" value="EMD35841.1"/>
    <property type="molecule type" value="Genomic_DNA"/>
</dbReference>
<feature type="region of interest" description="Disordered" evidence="1">
    <location>
        <begin position="1"/>
        <end position="36"/>
    </location>
</feature>
<evidence type="ECO:0000256" key="1">
    <source>
        <dbReference type="SAM" id="MobiDB-lite"/>
    </source>
</evidence>
<keyword evidence="3" id="KW-1185">Reference proteome</keyword>
<evidence type="ECO:0000313" key="3">
    <source>
        <dbReference type="Proteomes" id="UP000016930"/>
    </source>
</evidence>
<protein>
    <submittedName>
        <fullName evidence="2">Uncharacterized protein</fullName>
    </submittedName>
</protein>
<gene>
    <name evidence="2" type="ORF">CERSUDRAFT_84928</name>
</gene>
<accession>M2RAM9</accession>
<dbReference type="AlphaFoldDB" id="M2RAM9"/>
<sequence>MTPFPGISEKPGGSSRGGVATARTEKRDSATTGEGAFGFIRIAQNADKDAGSVED</sequence>
<proteinExistence type="predicted"/>
<dbReference type="Proteomes" id="UP000016930">
    <property type="component" value="Unassembled WGS sequence"/>
</dbReference>
<organism evidence="2 3">
    <name type="scientific">Ceriporiopsis subvermispora (strain B)</name>
    <name type="common">White-rot fungus</name>
    <name type="synonym">Gelatoporia subvermispora</name>
    <dbReference type="NCBI Taxonomy" id="914234"/>
    <lineage>
        <taxon>Eukaryota</taxon>
        <taxon>Fungi</taxon>
        <taxon>Dikarya</taxon>
        <taxon>Basidiomycota</taxon>
        <taxon>Agaricomycotina</taxon>
        <taxon>Agaricomycetes</taxon>
        <taxon>Polyporales</taxon>
        <taxon>Gelatoporiaceae</taxon>
        <taxon>Gelatoporia</taxon>
    </lineage>
</organism>